<dbReference type="SMART" id="SM00867">
    <property type="entry name" value="YceI"/>
    <property type="match status" value="1"/>
</dbReference>
<dbReference type="Proteomes" id="UP000753961">
    <property type="component" value="Unassembled WGS sequence"/>
</dbReference>
<comment type="caution">
    <text evidence="2">The sequence shown here is derived from an EMBL/GenBank/DDBJ whole genome shotgun (WGS) entry which is preliminary data.</text>
</comment>
<keyword evidence="3" id="KW-1185">Reference proteome</keyword>
<name>A0A953L9A1_9BACT</name>
<accession>A0A953L9A1</accession>
<evidence type="ECO:0000313" key="3">
    <source>
        <dbReference type="Proteomes" id="UP000753961"/>
    </source>
</evidence>
<dbReference type="PANTHER" id="PTHR34406">
    <property type="entry name" value="PROTEIN YCEI"/>
    <property type="match status" value="1"/>
</dbReference>
<feature type="domain" description="Lipid/polyisoprenoid-binding YceI-like" evidence="1">
    <location>
        <begin position="8"/>
        <end position="172"/>
    </location>
</feature>
<dbReference type="PANTHER" id="PTHR34406:SF1">
    <property type="entry name" value="PROTEIN YCEI"/>
    <property type="match status" value="1"/>
</dbReference>
<protein>
    <submittedName>
        <fullName evidence="2">YceI family protein</fullName>
    </submittedName>
</protein>
<dbReference type="InterPro" id="IPR036761">
    <property type="entry name" value="TTHA0802/YceI-like_sf"/>
</dbReference>
<proteinExistence type="predicted"/>
<dbReference type="EMBL" id="JAHVHU010000009">
    <property type="protein sequence ID" value="MBY5958620.1"/>
    <property type="molecule type" value="Genomic_DNA"/>
</dbReference>
<dbReference type="Gene3D" id="2.40.128.110">
    <property type="entry name" value="Lipid/polyisoprenoid-binding, YceI-like"/>
    <property type="match status" value="1"/>
</dbReference>
<reference evidence="2" key="1">
    <citation type="submission" date="2021-06" db="EMBL/GenBank/DDBJ databases">
        <title>44 bacteria genomes isolated from Dapeng, Shenzhen.</title>
        <authorList>
            <person name="Zheng W."/>
            <person name="Yu S."/>
            <person name="Huang Y."/>
        </authorList>
    </citation>
    <scope>NUCLEOTIDE SEQUENCE</scope>
    <source>
        <strain evidence="2">DP5N28-2</strain>
    </source>
</reference>
<dbReference type="InterPro" id="IPR007372">
    <property type="entry name" value="Lipid/polyisoprenoid-bd_YceI"/>
</dbReference>
<organism evidence="2 3">
    <name type="scientific">Membranihabitans marinus</name>
    <dbReference type="NCBI Taxonomy" id="1227546"/>
    <lineage>
        <taxon>Bacteria</taxon>
        <taxon>Pseudomonadati</taxon>
        <taxon>Bacteroidota</taxon>
        <taxon>Saprospiria</taxon>
        <taxon>Saprospirales</taxon>
        <taxon>Saprospiraceae</taxon>
        <taxon>Membranihabitans</taxon>
    </lineage>
</organism>
<dbReference type="AlphaFoldDB" id="A0A953L9A1"/>
<evidence type="ECO:0000313" key="2">
    <source>
        <dbReference type="EMBL" id="MBY5958620.1"/>
    </source>
</evidence>
<gene>
    <name evidence="2" type="ORF">KUV50_10780</name>
</gene>
<evidence type="ECO:0000259" key="1">
    <source>
        <dbReference type="SMART" id="SM00867"/>
    </source>
</evidence>
<dbReference type="RefSeq" id="WP_222580153.1">
    <property type="nucleotide sequence ID" value="NZ_JAHVHU010000009.1"/>
</dbReference>
<sequence length="175" mass="19647">METAVKTIWKIDPTHSEINFKVKHMMISTVTGSFETYEGVIESEDDTFKGAEVKFSAEIDSINTRNKDRDAHLKSDDFFNAEKHPQLTFVSKSFDGSTLVGDLTIRDVTKEVTLDVDFNGIVQDPYGQTKAGFEAETSISRKEFNLRWNDVTEAGSIVVSDKVKIIANVQFVKQA</sequence>
<dbReference type="Pfam" id="PF04264">
    <property type="entry name" value="YceI"/>
    <property type="match status" value="1"/>
</dbReference>
<dbReference type="SUPFAM" id="SSF101874">
    <property type="entry name" value="YceI-like"/>
    <property type="match status" value="1"/>
</dbReference>